<organism evidence="7">
    <name type="scientific">Caldilineaceae bacterium SB0662_bin_9</name>
    <dbReference type="NCBI Taxonomy" id="2605258"/>
    <lineage>
        <taxon>Bacteria</taxon>
        <taxon>Bacillati</taxon>
        <taxon>Chloroflexota</taxon>
        <taxon>Caldilineae</taxon>
        <taxon>Caldilineales</taxon>
        <taxon>Caldilineaceae</taxon>
    </lineage>
</organism>
<evidence type="ECO:0000256" key="4">
    <source>
        <dbReference type="ARBA" id="ARBA00023136"/>
    </source>
</evidence>
<feature type="transmembrane region" description="Helical" evidence="5">
    <location>
        <begin position="145"/>
        <end position="170"/>
    </location>
</feature>
<keyword evidence="4 5" id="KW-0472">Membrane</keyword>
<feature type="transmembrane region" description="Helical" evidence="5">
    <location>
        <begin position="260"/>
        <end position="281"/>
    </location>
</feature>
<evidence type="ECO:0000256" key="5">
    <source>
        <dbReference type="RuleBase" id="RU363032"/>
    </source>
</evidence>
<keyword evidence="3 5" id="KW-1133">Transmembrane helix</keyword>
<keyword evidence="2 5" id="KW-0812">Transmembrane</keyword>
<feature type="transmembrane region" description="Helical" evidence="5">
    <location>
        <begin position="110"/>
        <end position="133"/>
    </location>
</feature>
<proteinExistence type="inferred from homology"/>
<evidence type="ECO:0000256" key="2">
    <source>
        <dbReference type="ARBA" id="ARBA00022692"/>
    </source>
</evidence>
<dbReference type="EMBL" id="VXPY01000069">
    <property type="protein sequence ID" value="MYD90546.1"/>
    <property type="molecule type" value="Genomic_DNA"/>
</dbReference>
<feature type="transmembrane region" description="Helical" evidence="5">
    <location>
        <begin position="193"/>
        <end position="218"/>
    </location>
</feature>
<comment type="subcellular location">
    <subcellularLocation>
        <location evidence="5">Cell membrane</location>
        <topology evidence="5">Multi-pass membrane protein</topology>
    </subcellularLocation>
    <subcellularLocation>
        <location evidence="1">Membrane</location>
        <topology evidence="1">Multi-pass membrane protein</topology>
    </subcellularLocation>
</comment>
<dbReference type="AlphaFoldDB" id="A0A6B1DU82"/>
<dbReference type="GO" id="GO:0055085">
    <property type="term" value="P:transmembrane transport"/>
    <property type="evidence" value="ECO:0007669"/>
    <property type="project" value="InterPro"/>
</dbReference>
<comment type="similarity">
    <text evidence="5">Belongs to the binding-protein-dependent transport system permease family.</text>
</comment>
<dbReference type="CDD" id="cd06261">
    <property type="entry name" value="TM_PBP2"/>
    <property type="match status" value="1"/>
</dbReference>
<gene>
    <name evidence="7" type="ORF">F4Y08_09470</name>
</gene>
<feature type="transmembrane region" description="Helical" evidence="5">
    <location>
        <begin position="12"/>
        <end position="34"/>
    </location>
</feature>
<feature type="transmembrane region" description="Helical" evidence="5">
    <location>
        <begin position="301"/>
        <end position="324"/>
    </location>
</feature>
<evidence type="ECO:0000313" key="7">
    <source>
        <dbReference type="EMBL" id="MYD90546.1"/>
    </source>
</evidence>
<evidence type="ECO:0000256" key="3">
    <source>
        <dbReference type="ARBA" id="ARBA00022989"/>
    </source>
</evidence>
<evidence type="ECO:0000259" key="6">
    <source>
        <dbReference type="PROSITE" id="PS50928"/>
    </source>
</evidence>
<dbReference type="InterPro" id="IPR035906">
    <property type="entry name" value="MetI-like_sf"/>
</dbReference>
<dbReference type="PANTHER" id="PTHR43376">
    <property type="entry name" value="OLIGOPEPTIDE TRANSPORT SYSTEM PERMEASE PROTEIN"/>
    <property type="match status" value="1"/>
</dbReference>
<comment type="caution">
    <text evidence="7">The sequence shown here is derived from an EMBL/GenBank/DDBJ whole genome shotgun (WGS) entry which is preliminary data.</text>
</comment>
<feature type="domain" description="ABC transmembrane type-1" evidence="6">
    <location>
        <begin position="108"/>
        <end position="324"/>
    </location>
</feature>
<dbReference type="InterPro" id="IPR000515">
    <property type="entry name" value="MetI-like"/>
</dbReference>
<accession>A0A6B1DU82</accession>
<evidence type="ECO:0000256" key="1">
    <source>
        <dbReference type="ARBA" id="ARBA00004141"/>
    </source>
</evidence>
<reference evidence="7" key="1">
    <citation type="submission" date="2019-09" db="EMBL/GenBank/DDBJ databases">
        <title>Characterisation of the sponge microbiome using genome-centric metagenomics.</title>
        <authorList>
            <person name="Engelberts J.P."/>
            <person name="Robbins S.J."/>
            <person name="De Goeij J.M."/>
            <person name="Aranda M."/>
            <person name="Bell S.C."/>
            <person name="Webster N.S."/>
        </authorList>
    </citation>
    <scope>NUCLEOTIDE SEQUENCE</scope>
    <source>
        <strain evidence="7">SB0662_bin_9</strain>
    </source>
</reference>
<dbReference type="Gene3D" id="1.10.3720.10">
    <property type="entry name" value="MetI-like"/>
    <property type="match status" value="1"/>
</dbReference>
<keyword evidence="5" id="KW-0813">Transport</keyword>
<dbReference type="Pfam" id="PF00528">
    <property type="entry name" value="BPD_transp_1"/>
    <property type="match status" value="1"/>
</dbReference>
<dbReference type="PROSITE" id="PS50928">
    <property type="entry name" value="ABC_TM1"/>
    <property type="match status" value="1"/>
</dbReference>
<name>A0A6B1DU82_9CHLR</name>
<dbReference type="SUPFAM" id="SSF161098">
    <property type="entry name" value="MetI-like"/>
    <property type="match status" value="1"/>
</dbReference>
<protein>
    <submittedName>
        <fullName evidence="7">ABC transporter permease</fullName>
    </submittedName>
</protein>
<sequence length="338" mass="37598">MSELTLGYFLRRLGMWLLTIWIGATLIFTIPRLAPGDPITAMVERMIQQAGYIENSAELIEAWRARFGLDGPWHVQYRNYLLSMVRVDLGYSLANFPARVTDIIGRSLPWTLGMVSIATILSFCAGNLIGALMAWRRVPAAIRNILPVSLTFTSIPFFMFGILLISFLAFKWKIFPAFGNYGRGVEPGWNLDFILSVLHHGLLPVLSIVVTSMGFWALGMRGMMVTTDGEDYMILANAKGLRSRRIFWFYGIRNSMLPQVTALALNLGAVAGGSLLVELIFGYPGLGYFLYQAIISADYTVIQGIVFMLIVGVATAVLILDLLYPMIDPRITYSKGQA</sequence>
<dbReference type="PANTHER" id="PTHR43376:SF1">
    <property type="entry name" value="OLIGOPEPTIDE TRANSPORT SYSTEM PERMEASE PROTEIN"/>
    <property type="match status" value="1"/>
</dbReference>
<dbReference type="GO" id="GO:0005886">
    <property type="term" value="C:plasma membrane"/>
    <property type="evidence" value="ECO:0007669"/>
    <property type="project" value="UniProtKB-SubCell"/>
</dbReference>